<reference evidence="4" key="1">
    <citation type="submission" date="2018-10" db="EMBL/GenBank/DDBJ databases">
        <title>Schaedlerella arabinophila gen. nov. sp. nov., isolated from the mouse intestinal tract and comparative analysis with the genome of the closely related altered Schaedler flora strain ASF502.</title>
        <authorList>
            <person name="Miyake S."/>
            <person name="Soh M."/>
            <person name="Seedorf H."/>
        </authorList>
    </citation>
    <scope>NUCLEOTIDE SEQUENCE [LARGE SCALE GENOMIC DNA]</scope>
    <source>
        <strain evidence="4">DSM 106076</strain>
    </source>
</reference>
<dbReference type="EMBL" id="RHJS01000002">
    <property type="protein sequence ID" value="RRK33427.1"/>
    <property type="molecule type" value="Genomic_DNA"/>
</dbReference>
<proteinExistence type="predicted"/>
<dbReference type="CDD" id="cd02440">
    <property type="entry name" value="AdoMet_MTases"/>
    <property type="match status" value="1"/>
</dbReference>
<dbReference type="RefSeq" id="WP_125130919.1">
    <property type="nucleotide sequence ID" value="NZ_RHJS01000002.1"/>
</dbReference>
<evidence type="ECO:0000313" key="5">
    <source>
        <dbReference type="Proteomes" id="UP000274920"/>
    </source>
</evidence>
<feature type="domain" description="Methyltransferase" evidence="3">
    <location>
        <begin position="49"/>
        <end position="137"/>
    </location>
</feature>
<dbReference type="InterPro" id="IPR041698">
    <property type="entry name" value="Methyltransf_25"/>
</dbReference>
<comment type="caution">
    <text evidence="4">The sequence shown here is derived from an EMBL/GenBank/DDBJ whole genome shotgun (WGS) entry which is preliminary data.</text>
</comment>
<gene>
    <name evidence="4" type="ORF">EBB54_20310</name>
</gene>
<dbReference type="GO" id="GO:0008168">
    <property type="term" value="F:methyltransferase activity"/>
    <property type="evidence" value="ECO:0007669"/>
    <property type="project" value="UniProtKB-KW"/>
</dbReference>
<evidence type="ECO:0000256" key="1">
    <source>
        <dbReference type="ARBA" id="ARBA00022603"/>
    </source>
</evidence>
<name>A0A426DKL6_9FIRM</name>
<dbReference type="Pfam" id="PF13649">
    <property type="entry name" value="Methyltransf_25"/>
    <property type="match status" value="1"/>
</dbReference>
<dbReference type="GO" id="GO:0032259">
    <property type="term" value="P:methylation"/>
    <property type="evidence" value="ECO:0007669"/>
    <property type="project" value="UniProtKB-KW"/>
</dbReference>
<dbReference type="AlphaFoldDB" id="A0A426DKL6"/>
<protein>
    <submittedName>
        <fullName evidence="4">Class I SAM-dependent methyltransferase</fullName>
    </submittedName>
</protein>
<dbReference type="SUPFAM" id="SSF53335">
    <property type="entry name" value="S-adenosyl-L-methionine-dependent methyltransferases"/>
    <property type="match status" value="1"/>
</dbReference>
<evidence type="ECO:0000313" key="4">
    <source>
        <dbReference type="EMBL" id="RRK33427.1"/>
    </source>
</evidence>
<dbReference type="PANTHER" id="PTHR43861">
    <property type="entry name" value="TRANS-ACONITATE 2-METHYLTRANSFERASE-RELATED"/>
    <property type="match status" value="1"/>
</dbReference>
<keyword evidence="1 4" id="KW-0489">Methyltransferase</keyword>
<dbReference type="Proteomes" id="UP000274920">
    <property type="component" value="Unassembled WGS sequence"/>
</dbReference>
<accession>A0A426DKL6</accession>
<sequence>MGGCNCMKEDKTIRYYNSNAREFVLGTVSVDFEFTQKKFTDRLPKNAAILDFGCGSGRDTKYFLSQGYRVDAVDGSAELCKLASEYTGIEVKHAFFNELVQVGQYDGIWACSSILHLPLDELKEVMRKMVIALKGNGIIYTSFKYGTFAGERNGRYFTDMTEATFAGFIKQIEHVTIEEQWISLDARPERGDEKWLNLVLRKK</sequence>
<keyword evidence="2 4" id="KW-0808">Transferase</keyword>
<dbReference type="Gene3D" id="3.40.50.150">
    <property type="entry name" value="Vaccinia Virus protein VP39"/>
    <property type="match status" value="1"/>
</dbReference>
<evidence type="ECO:0000259" key="3">
    <source>
        <dbReference type="Pfam" id="PF13649"/>
    </source>
</evidence>
<organism evidence="4 5">
    <name type="scientific">Schaedlerella arabinosiphila</name>
    <dbReference type="NCBI Taxonomy" id="2044587"/>
    <lineage>
        <taxon>Bacteria</taxon>
        <taxon>Bacillati</taxon>
        <taxon>Bacillota</taxon>
        <taxon>Clostridia</taxon>
        <taxon>Lachnospirales</taxon>
        <taxon>Lachnospiraceae</taxon>
        <taxon>Schaedlerella</taxon>
    </lineage>
</organism>
<dbReference type="PANTHER" id="PTHR43861:SF1">
    <property type="entry name" value="TRANS-ACONITATE 2-METHYLTRANSFERASE"/>
    <property type="match status" value="1"/>
</dbReference>
<evidence type="ECO:0000256" key="2">
    <source>
        <dbReference type="ARBA" id="ARBA00022679"/>
    </source>
</evidence>
<keyword evidence="5" id="KW-1185">Reference proteome</keyword>
<dbReference type="InterPro" id="IPR029063">
    <property type="entry name" value="SAM-dependent_MTases_sf"/>
</dbReference>